<dbReference type="PANTHER" id="PTHR13504">
    <property type="entry name" value="FIDO DOMAIN-CONTAINING PROTEIN DDB_G0283145"/>
    <property type="match status" value="1"/>
</dbReference>
<evidence type="ECO:0000256" key="4">
    <source>
        <dbReference type="ARBA" id="ARBA00022741"/>
    </source>
</evidence>
<evidence type="ECO:0000256" key="1">
    <source>
        <dbReference type="ARBA" id="ARBA00004167"/>
    </source>
</evidence>
<reference evidence="10 11" key="1">
    <citation type="submission" date="2023-06" db="EMBL/GenBank/DDBJ databases">
        <title>Pelomonas sp. APW6 16S ribosomal RNA gene genome sequencing and assembly.</title>
        <authorList>
            <person name="Woo H."/>
        </authorList>
    </citation>
    <scope>NUCLEOTIDE SEQUENCE [LARGE SCALE GENOMIC DNA]</scope>
    <source>
        <strain evidence="10 11">APW6</strain>
    </source>
</reference>
<dbReference type="Proteomes" id="UP001238603">
    <property type="component" value="Unassembled WGS sequence"/>
</dbReference>
<evidence type="ECO:0000256" key="2">
    <source>
        <dbReference type="ARBA" id="ARBA00022692"/>
    </source>
</evidence>
<evidence type="ECO:0000256" key="3">
    <source>
        <dbReference type="ARBA" id="ARBA00022737"/>
    </source>
</evidence>
<sequence>MHAHHNVDEMAARAAHAILSSPGCSRGQVMEMLAEDARARGIHFDSAPITVLRWINRALSLGLIQKTGEGNRTRYNASGLARQAHVEAQLKLPHTSRPKAVYQESFLESYKPNETFYLDERQRECLAARCPVGSAPLSRLGERDVKSFLYDLTFSSSRLEGNTYDHACTVDLIEHQVSKQGASHTDKVMILNHRDAIQYIIDNACASSIATGHAISTRESDIRTLHALLSSDLLKDPRDSGALRLSPVEIGRSAYIPPRSPSQIASLFQAILAKAGAIENPFEQAFFLNVHLPYLQPFVDCNKRTARVACNIPLLRAGVTPMSWMDVDYHAYTDGILAVYEFNEPALLSKVFVEGYLRSCERFELMRKDREPSRIAVDYRQEVRAAVKALIISDEDLVPEGVDQDRVVEFKAYVEDQVRAIYSNPFGAARFGVSADDVHAHLERMAFTEQTERMPSR</sequence>
<organism evidence="10 11">
    <name type="scientific">Roseateles subflavus</name>
    <dbReference type="NCBI Taxonomy" id="3053353"/>
    <lineage>
        <taxon>Bacteria</taxon>
        <taxon>Pseudomonadati</taxon>
        <taxon>Pseudomonadota</taxon>
        <taxon>Betaproteobacteria</taxon>
        <taxon>Burkholderiales</taxon>
        <taxon>Sphaerotilaceae</taxon>
        <taxon>Roseateles</taxon>
    </lineage>
</organism>
<keyword evidence="2" id="KW-0812">Transmembrane</keyword>
<keyword evidence="3" id="KW-0677">Repeat</keyword>
<keyword evidence="6" id="KW-0067">ATP-binding</keyword>
<evidence type="ECO:0000256" key="8">
    <source>
        <dbReference type="ARBA" id="ARBA00023136"/>
    </source>
</evidence>
<evidence type="ECO:0000256" key="5">
    <source>
        <dbReference type="ARBA" id="ARBA00022803"/>
    </source>
</evidence>
<dbReference type="InterPro" id="IPR040198">
    <property type="entry name" value="Fido_containing"/>
</dbReference>
<dbReference type="Gene3D" id="1.10.3290.10">
    <property type="entry name" value="Fido-like domain"/>
    <property type="match status" value="1"/>
</dbReference>
<dbReference type="RefSeq" id="WP_285984456.1">
    <property type="nucleotide sequence ID" value="NZ_JASVDS010000008.1"/>
</dbReference>
<keyword evidence="4" id="KW-0547">Nucleotide-binding</keyword>
<feature type="domain" description="Fido" evidence="9">
    <location>
        <begin position="217"/>
        <end position="354"/>
    </location>
</feature>
<keyword evidence="11" id="KW-1185">Reference proteome</keyword>
<dbReference type="PROSITE" id="PS51459">
    <property type="entry name" value="FIDO"/>
    <property type="match status" value="1"/>
</dbReference>
<dbReference type="Pfam" id="PF02661">
    <property type="entry name" value="Fic"/>
    <property type="match status" value="1"/>
</dbReference>
<proteinExistence type="predicted"/>
<dbReference type="InterPro" id="IPR003812">
    <property type="entry name" value="Fido"/>
</dbReference>
<keyword evidence="8" id="KW-0472">Membrane</keyword>
<keyword evidence="7" id="KW-1133">Transmembrane helix</keyword>
<gene>
    <name evidence="10" type="ORF">QRD43_20935</name>
</gene>
<dbReference type="EMBL" id="JASVDS010000008">
    <property type="protein sequence ID" value="MDL5034381.1"/>
    <property type="molecule type" value="Genomic_DNA"/>
</dbReference>
<evidence type="ECO:0000256" key="6">
    <source>
        <dbReference type="ARBA" id="ARBA00022840"/>
    </source>
</evidence>
<dbReference type="SUPFAM" id="SSF140931">
    <property type="entry name" value="Fic-like"/>
    <property type="match status" value="1"/>
</dbReference>
<name>A0ABT7LND5_9BURK</name>
<dbReference type="PANTHER" id="PTHR13504:SF34">
    <property type="entry name" value="PROTEIN ADENYLYLTRANSFERASE FICD"/>
    <property type="match status" value="1"/>
</dbReference>
<evidence type="ECO:0000313" key="11">
    <source>
        <dbReference type="Proteomes" id="UP001238603"/>
    </source>
</evidence>
<comment type="caution">
    <text evidence="10">The sequence shown here is derived from an EMBL/GenBank/DDBJ whole genome shotgun (WGS) entry which is preliminary data.</text>
</comment>
<accession>A0ABT7LND5</accession>
<keyword evidence="5" id="KW-0802">TPR repeat</keyword>
<protein>
    <submittedName>
        <fullName evidence="10">Fic family protein</fullName>
    </submittedName>
</protein>
<comment type="subcellular location">
    <subcellularLocation>
        <location evidence="1">Membrane</location>
        <topology evidence="1">Single-pass membrane protein</topology>
    </subcellularLocation>
</comment>
<evidence type="ECO:0000256" key="7">
    <source>
        <dbReference type="ARBA" id="ARBA00022989"/>
    </source>
</evidence>
<dbReference type="InterPro" id="IPR036597">
    <property type="entry name" value="Fido-like_dom_sf"/>
</dbReference>
<evidence type="ECO:0000313" key="10">
    <source>
        <dbReference type="EMBL" id="MDL5034381.1"/>
    </source>
</evidence>
<evidence type="ECO:0000259" key="9">
    <source>
        <dbReference type="PROSITE" id="PS51459"/>
    </source>
</evidence>